<evidence type="ECO:0000256" key="1">
    <source>
        <dbReference type="SAM" id="Phobius"/>
    </source>
</evidence>
<keyword evidence="1" id="KW-0472">Membrane</keyword>
<protein>
    <submittedName>
        <fullName evidence="2">Uncharacterized protein</fullName>
    </submittedName>
</protein>
<organism evidence="2">
    <name type="scientific">Bacteroides uniformis</name>
    <dbReference type="NCBI Taxonomy" id="820"/>
    <lineage>
        <taxon>Bacteria</taxon>
        <taxon>Pseudomonadati</taxon>
        <taxon>Bacteroidota</taxon>
        <taxon>Bacteroidia</taxon>
        <taxon>Bacteroidales</taxon>
        <taxon>Bacteroidaceae</taxon>
        <taxon>Bacteroides</taxon>
    </lineage>
</organism>
<keyword evidence="1" id="KW-0812">Transmembrane</keyword>
<keyword evidence="1" id="KW-1133">Transmembrane helix</keyword>
<dbReference type="AlphaFoldDB" id="A0A6N2V0Q1"/>
<gene>
    <name evidence="2" type="ORF">BULFYP32_02465</name>
</gene>
<dbReference type="EMBL" id="CACRTC010000025">
    <property type="protein sequence ID" value="VYT23999.1"/>
    <property type="molecule type" value="Genomic_DNA"/>
</dbReference>
<name>A0A6N2V0Q1_BACUN</name>
<reference evidence="2" key="1">
    <citation type="submission" date="2019-11" db="EMBL/GenBank/DDBJ databases">
        <authorList>
            <person name="Feng L."/>
        </authorList>
    </citation>
    <scope>NUCLEOTIDE SEQUENCE</scope>
    <source>
        <strain evidence="2">BuniformisLFYP32</strain>
    </source>
</reference>
<feature type="transmembrane region" description="Helical" evidence="1">
    <location>
        <begin position="45"/>
        <end position="67"/>
    </location>
</feature>
<evidence type="ECO:0000313" key="2">
    <source>
        <dbReference type="EMBL" id="VYT23999.1"/>
    </source>
</evidence>
<sequence length="68" mass="7617">MFSAFTRIAETIVEGCSTYAERGFIINLSYPASCRMKGLGTAPYLLWLLVGFLSLVRLFNSLLGLYIF</sequence>
<accession>A0A6N2V0Q1</accession>
<proteinExistence type="predicted"/>